<keyword evidence="1" id="KW-0698">rRNA processing</keyword>
<sequence>MLSYQHAFHAGNHADVIKHLCWLGVINHLNKKAKPYTLIDTHAGNGIYPLDSEQALKTHEYKSGIDVVRQQQAAGGLLGDYQKLCERYLSLNQYPGSPAVSVSAARAGDHLHLMELHPAAFQDLSARISGIGCEPQLHLHHRDGLEGGIALCPPTPKRGAVLIDPPYERKAEYQEVQAAVEKMLKRWRSAQLVVWYPLLSERAGEKCGASERMIRKLGQSGNTAFCAELIVLDRSQDPGMYGSGVCVINPAWQLDTELEQALKEVTRWMGPSSSYRINWLKTEQS</sequence>
<evidence type="ECO:0000313" key="3">
    <source>
        <dbReference type="Proteomes" id="UP000256561"/>
    </source>
</evidence>
<feature type="binding site" evidence="1">
    <location>
        <position position="19"/>
    </location>
    <ligand>
        <name>S-adenosyl-L-methionine</name>
        <dbReference type="ChEBI" id="CHEBI:59789"/>
    </ligand>
</feature>
<feature type="binding site" evidence="1">
    <location>
        <position position="97"/>
    </location>
    <ligand>
        <name>S-adenosyl-L-methionine</name>
        <dbReference type="ChEBI" id="CHEBI:59789"/>
    </ligand>
</feature>
<keyword evidence="1" id="KW-0949">S-adenosyl-L-methionine</keyword>
<dbReference type="InterPro" id="IPR029063">
    <property type="entry name" value="SAM-dependent_MTases_sf"/>
</dbReference>
<comment type="caution">
    <text evidence="2">The sequence shown here is derived from an EMBL/GenBank/DDBJ whole genome shotgun (WGS) entry which is preliminary data.</text>
</comment>
<reference evidence="3" key="1">
    <citation type="submission" date="2018-08" db="EMBL/GenBank/DDBJ databases">
        <authorList>
            <person name="Zhang J."/>
            <person name="Du Z.-J."/>
        </authorList>
    </citation>
    <scope>NUCLEOTIDE SEQUENCE [LARGE SCALE GENOMIC DNA]</scope>
    <source>
        <strain evidence="3">KCTC 52655</strain>
    </source>
</reference>
<keyword evidence="3" id="KW-1185">Reference proteome</keyword>
<dbReference type="GO" id="GO:0070475">
    <property type="term" value="P:rRNA base methylation"/>
    <property type="evidence" value="ECO:0007669"/>
    <property type="project" value="UniProtKB-UniRule"/>
</dbReference>
<keyword evidence="1" id="KW-0694">RNA-binding</keyword>
<gene>
    <name evidence="1" type="primary">rlmJ</name>
    <name evidence="2" type="ORF">DXV75_07815</name>
</gene>
<dbReference type="EC" id="2.1.1.266" evidence="1"/>
<keyword evidence="1 2" id="KW-0808">Transferase</keyword>
<feature type="binding site" evidence="1">
    <location>
        <position position="115"/>
    </location>
    <ligand>
        <name>S-adenosyl-L-methionine</name>
        <dbReference type="ChEBI" id="CHEBI:59789"/>
    </ligand>
</feature>
<comment type="function">
    <text evidence="1">Specifically methylates the adenine in position 2030 of 23S rRNA.</text>
</comment>
<feature type="binding site" evidence="1">
    <location>
        <position position="164"/>
    </location>
    <ligand>
        <name>S-adenosyl-L-methionine</name>
        <dbReference type="ChEBI" id="CHEBI:59789"/>
    </ligand>
</feature>
<comment type="subunit">
    <text evidence="1">Monomer.</text>
</comment>
<dbReference type="GO" id="GO:0003723">
    <property type="term" value="F:RNA binding"/>
    <property type="evidence" value="ECO:0007669"/>
    <property type="project" value="UniProtKB-UniRule"/>
</dbReference>
<evidence type="ECO:0000256" key="1">
    <source>
        <dbReference type="HAMAP-Rule" id="MF_00934"/>
    </source>
</evidence>
<dbReference type="EMBL" id="QRHA01000005">
    <property type="protein sequence ID" value="RDV25983.1"/>
    <property type="molecule type" value="Genomic_DNA"/>
</dbReference>
<dbReference type="HAMAP" id="MF_00934">
    <property type="entry name" value="23SrRNA_methyltr_J"/>
    <property type="match status" value="1"/>
</dbReference>
<feature type="site" description="Interaction with substrate rRNA" evidence="1">
    <location>
        <position position="4"/>
    </location>
</feature>
<dbReference type="PANTHER" id="PTHR37426">
    <property type="entry name" value="RIBOSOMAL RNA LARGE SUBUNIT METHYLTRANSFERASE J"/>
    <property type="match status" value="1"/>
</dbReference>
<dbReference type="OrthoDB" id="9791274at2"/>
<name>A0A3D8M8J1_9ALTE</name>
<dbReference type="RefSeq" id="WP_115592852.1">
    <property type="nucleotide sequence ID" value="NZ_QRHA01000005.1"/>
</dbReference>
<dbReference type="Gene3D" id="3.40.50.150">
    <property type="entry name" value="Vaccinia Virus protein VP39"/>
    <property type="match status" value="1"/>
</dbReference>
<accession>A0A3D8M8J1</accession>
<feature type="binding site" evidence="1">
    <location>
        <position position="42"/>
    </location>
    <ligand>
        <name>S-adenosyl-L-methionine</name>
        <dbReference type="ChEBI" id="CHEBI:59789"/>
    </ligand>
</feature>
<comment type="catalytic activity">
    <reaction evidence="1">
        <text>adenosine(2030) in 23S rRNA + S-adenosyl-L-methionine = N(6)-methyladenosine(2030) in 23S rRNA + S-adenosyl-L-homocysteine + H(+)</text>
        <dbReference type="Rhea" id="RHEA:43736"/>
        <dbReference type="Rhea" id="RHEA-COMP:10668"/>
        <dbReference type="Rhea" id="RHEA-COMP:10669"/>
        <dbReference type="ChEBI" id="CHEBI:15378"/>
        <dbReference type="ChEBI" id="CHEBI:57856"/>
        <dbReference type="ChEBI" id="CHEBI:59789"/>
        <dbReference type="ChEBI" id="CHEBI:74411"/>
        <dbReference type="ChEBI" id="CHEBI:74449"/>
        <dbReference type="EC" id="2.1.1.266"/>
    </reaction>
</comment>
<dbReference type="Proteomes" id="UP000256561">
    <property type="component" value="Unassembled WGS sequence"/>
</dbReference>
<dbReference type="InterPro" id="IPR007473">
    <property type="entry name" value="RlmJ"/>
</dbReference>
<protein>
    <recommendedName>
        <fullName evidence="1">Ribosomal RNA large subunit methyltransferase J</fullName>
        <ecNumber evidence="1">2.1.1.266</ecNumber>
    </recommendedName>
    <alternativeName>
        <fullName evidence="1">23S rRNA (adenine(2030)-N6)-methyltransferase</fullName>
    </alternativeName>
    <alternativeName>
        <fullName evidence="1">23S rRNA m6A2030 methyltransferase</fullName>
    </alternativeName>
</protein>
<proteinExistence type="inferred from homology"/>
<dbReference type="GO" id="GO:0005829">
    <property type="term" value="C:cytosol"/>
    <property type="evidence" value="ECO:0007669"/>
    <property type="project" value="TreeGrafter"/>
</dbReference>
<keyword evidence="1 2" id="KW-0489">Methyltransferase</keyword>
<feature type="active site" description="Proton acceptor" evidence="1">
    <location>
        <position position="164"/>
    </location>
</feature>
<feature type="binding site" evidence="1">
    <location>
        <begin position="143"/>
        <end position="144"/>
    </location>
    <ligand>
        <name>S-adenosyl-L-methionine</name>
        <dbReference type="ChEBI" id="CHEBI:59789"/>
    </ligand>
</feature>
<dbReference type="SUPFAM" id="SSF53335">
    <property type="entry name" value="S-adenosyl-L-methionine-dependent methyltransferases"/>
    <property type="match status" value="1"/>
</dbReference>
<dbReference type="AlphaFoldDB" id="A0A3D8M8J1"/>
<comment type="similarity">
    <text evidence="1">Belongs to the RlmJ family.</text>
</comment>
<organism evidence="2 3">
    <name type="scientific">Alteromonas aestuariivivens</name>
    <dbReference type="NCBI Taxonomy" id="1938339"/>
    <lineage>
        <taxon>Bacteria</taxon>
        <taxon>Pseudomonadati</taxon>
        <taxon>Pseudomonadota</taxon>
        <taxon>Gammaproteobacteria</taxon>
        <taxon>Alteromonadales</taxon>
        <taxon>Alteromonadaceae</taxon>
        <taxon>Alteromonas/Salinimonas group</taxon>
        <taxon>Alteromonas</taxon>
    </lineage>
</organism>
<dbReference type="Pfam" id="PF04378">
    <property type="entry name" value="RsmJ"/>
    <property type="match status" value="1"/>
</dbReference>
<dbReference type="PANTHER" id="PTHR37426:SF1">
    <property type="entry name" value="RIBOSOMAL RNA LARGE SUBUNIT METHYLTRANSFERASE J"/>
    <property type="match status" value="1"/>
</dbReference>
<evidence type="ECO:0000313" key="2">
    <source>
        <dbReference type="EMBL" id="RDV25983.1"/>
    </source>
</evidence>
<dbReference type="GO" id="GO:0036307">
    <property type="term" value="F:23S rRNA (adenine(2030)-N(6))-methyltransferase activity"/>
    <property type="evidence" value="ECO:0007669"/>
    <property type="project" value="UniProtKB-UniRule"/>
</dbReference>